<proteinExistence type="predicted"/>
<protein>
    <submittedName>
        <fullName evidence="2">Uncharacterized protein</fullName>
    </submittedName>
</protein>
<evidence type="ECO:0000313" key="2">
    <source>
        <dbReference type="EMBL" id="KAJ8407254.1"/>
    </source>
</evidence>
<gene>
    <name evidence="2" type="ORF">AAFF_G00278280</name>
</gene>
<dbReference type="InterPro" id="IPR042127">
    <property type="entry name" value="TMEM45"/>
</dbReference>
<keyword evidence="1" id="KW-0812">Transmembrane</keyword>
<dbReference type="AlphaFoldDB" id="A0AAD7SR08"/>
<keyword evidence="1" id="KW-0472">Membrane</keyword>
<keyword evidence="1" id="KW-1133">Transmembrane helix</keyword>
<dbReference type="EMBL" id="JAINUG010000039">
    <property type="protein sequence ID" value="KAJ8407254.1"/>
    <property type="molecule type" value="Genomic_DNA"/>
</dbReference>
<organism evidence="2 3">
    <name type="scientific">Aldrovandia affinis</name>
    <dbReference type="NCBI Taxonomy" id="143900"/>
    <lineage>
        <taxon>Eukaryota</taxon>
        <taxon>Metazoa</taxon>
        <taxon>Chordata</taxon>
        <taxon>Craniata</taxon>
        <taxon>Vertebrata</taxon>
        <taxon>Euteleostomi</taxon>
        <taxon>Actinopterygii</taxon>
        <taxon>Neopterygii</taxon>
        <taxon>Teleostei</taxon>
        <taxon>Notacanthiformes</taxon>
        <taxon>Halosauridae</taxon>
        <taxon>Aldrovandia</taxon>
    </lineage>
</organism>
<sequence length="79" mass="8432">MGNLKGHALPGSFFLISGVWWAAKFSFCYTTHRNKGAGITATKAMQRRLEVIEGSVLLSFALIGIMAEQFVAGAPSASL</sequence>
<accession>A0AAD7SR08</accession>
<dbReference type="PANTHER" id="PTHR16007:SF21">
    <property type="entry name" value="TRANSMEMBRANE PROTEIN 45A"/>
    <property type="match status" value="1"/>
</dbReference>
<reference evidence="2" key="1">
    <citation type="journal article" date="2023" name="Science">
        <title>Genome structures resolve the early diversification of teleost fishes.</title>
        <authorList>
            <person name="Parey E."/>
            <person name="Louis A."/>
            <person name="Montfort J."/>
            <person name="Bouchez O."/>
            <person name="Roques C."/>
            <person name="Iampietro C."/>
            <person name="Lluch J."/>
            <person name="Castinel A."/>
            <person name="Donnadieu C."/>
            <person name="Desvignes T."/>
            <person name="Floi Bucao C."/>
            <person name="Jouanno E."/>
            <person name="Wen M."/>
            <person name="Mejri S."/>
            <person name="Dirks R."/>
            <person name="Jansen H."/>
            <person name="Henkel C."/>
            <person name="Chen W.J."/>
            <person name="Zahm M."/>
            <person name="Cabau C."/>
            <person name="Klopp C."/>
            <person name="Thompson A.W."/>
            <person name="Robinson-Rechavi M."/>
            <person name="Braasch I."/>
            <person name="Lecointre G."/>
            <person name="Bobe J."/>
            <person name="Postlethwait J.H."/>
            <person name="Berthelot C."/>
            <person name="Roest Crollius H."/>
            <person name="Guiguen Y."/>
        </authorList>
    </citation>
    <scope>NUCLEOTIDE SEQUENCE</scope>
    <source>
        <strain evidence="2">NC1722</strain>
    </source>
</reference>
<feature type="transmembrane region" description="Helical" evidence="1">
    <location>
        <begin position="12"/>
        <end position="30"/>
    </location>
</feature>
<dbReference type="Proteomes" id="UP001221898">
    <property type="component" value="Unassembled WGS sequence"/>
</dbReference>
<name>A0AAD7SR08_9TELE</name>
<comment type="caution">
    <text evidence="2">The sequence shown here is derived from an EMBL/GenBank/DDBJ whole genome shotgun (WGS) entry which is preliminary data.</text>
</comment>
<evidence type="ECO:0000256" key="1">
    <source>
        <dbReference type="SAM" id="Phobius"/>
    </source>
</evidence>
<evidence type="ECO:0000313" key="3">
    <source>
        <dbReference type="Proteomes" id="UP001221898"/>
    </source>
</evidence>
<keyword evidence="3" id="KW-1185">Reference proteome</keyword>
<feature type="transmembrane region" description="Helical" evidence="1">
    <location>
        <begin position="51"/>
        <end position="72"/>
    </location>
</feature>
<dbReference type="PANTHER" id="PTHR16007">
    <property type="entry name" value="EPIDIDYMAL MEMBRANE PROTEIN E9-RELATED"/>
    <property type="match status" value="1"/>
</dbReference>